<dbReference type="Proteomes" id="UP001237642">
    <property type="component" value="Unassembled WGS sequence"/>
</dbReference>
<reference evidence="1" key="2">
    <citation type="submission" date="2023-05" db="EMBL/GenBank/DDBJ databases">
        <authorList>
            <person name="Schelkunov M.I."/>
        </authorList>
    </citation>
    <scope>NUCLEOTIDE SEQUENCE</scope>
    <source>
        <strain evidence="1">Hsosn_3</strain>
        <tissue evidence="1">Leaf</tissue>
    </source>
</reference>
<name>A0AAD8I031_9APIA</name>
<sequence>MRIGAFFFDSSEACLVRICERTQVRLPATVCYANRARAITHKVRQVILVHIELFLSEEYQNGSWEYEQIGHRDIKKHADGASGGIFDTKYLKDAATSELTPAADGEVVSVGISQQLADTWANISVPIRMSPDIHFSEYNGVCIRFPFRLSPQQPQSY</sequence>
<comment type="caution">
    <text evidence="1">The sequence shown here is derived from an EMBL/GenBank/DDBJ whole genome shotgun (WGS) entry which is preliminary data.</text>
</comment>
<dbReference type="PANTHER" id="PTHR47149:SF1">
    <property type="entry name" value="F-BOX PROTEIN RMF"/>
    <property type="match status" value="1"/>
</dbReference>
<dbReference type="EMBL" id="JAUIZM010000007">
    <property type="protein sequence ID" value="KAK1376629.1"/>
    <property type="molecule type" value="Genomic_DNA"/>
</dbReference>
<reference evidence="1" key="1">
    <citation type="submission" date="2023-02" db="EMBL/GenBank/DDBJ databases">
        <title>Genome of toxic invasive species Heracleum sosnowskyi carries increased number of genes despite the absence of recent whole-genome duplications.</title>
        <authorList>
            <person name="Schelkunov M."/>
            <person name="Shtratnikova V."/>
            <person name="Makarenko M."/>
            <person name="Klepikova A."/>
            <person name="Omelchenko D."/>
            <person name="Novikova G."/>
            <person name="Obukhova E."/>
            <person name="Bogdanov V."/>
            <person name="Penin A."/>
            <person name="Logacheva M."/>
        </authorList>
    </citation>
    <scope>NUCLEOTIDE SEQUENCE</scope>
    <source>
        <strain evidence="1">Hsosn_3</strain>
        <tissue evidence="1">Leaf</tissue>
    </source>
</reference>
<organism evidence="1 2">
    <name type="scientific">Heracleum sosnowskyi</name>
    <dbReference type="NCBI Taxonomy" id="360622"/>
    <lineage>
        <taxon>Eukaryota</taxon>
        <taxon>Viridiplantae</taxon>
        <taxon>Streptophyta</taxon>
        <taxon>Embryophyta</taxon>
        <taxon>Tracheophyta</taxon>
        <taxon>Spermatophyta</taxon>
        <taxon>Magnoliopsida</taxon>
        <taxon>eudicotyledons</taxon>
        <taxon>Gunneridae</taxon>
        <taxon>Pentapetalae</taxon>
        <taxon>asterids</taxon>
        <taxon>campanulids</taxon>
        <taxon>Apiales</taxon>
        <taxon>Apiaceae</taxon>
        <taxon>Apioideae</taxon>
        <taxon>apioid superclade</taxon>
        <taxon>Tordylieae</taxon>
        <taxon>Tordyliinae</taxon>
        <taxon>Heracleum</taxon>
    </lineage>
</organism>
<dbReference type="PANTHER" id="PTHR47149">
    <property type="entry name" value="F-BOX PROTEIN RMF"/>
    <property type="match status" value="1"/>
</dbReference>
<gene>
    <name evidence="1" type="ORF">POM88_032822</name>
</gene>
<dbReference type="AlphaFoldDB" id="A0AAD8I031"/>
<protein>
    <submittedName>
        <fullName evidence="1">Uncharacterized protein</fullName>
    </submittedName>
</protein>
<keyword evidence="2" id="KW-1185">Reference proteome</keyword>
<dbReference type="GO" id="GO:0061458">
    <property type="term" value="P:reproductive system development"/>
    <property type="evidence" value="ECO:0007669"/>
    <property type="project" value="TreeGrafter"/>
</dbReference>
<accession>A0AAD8I031</accession>
<dbReference type="GO" id="GO:0005634">
    <property type="term" value="C:nucleus"/>
    <property type="evidence" value="ECO:0007669"/>
    <property type="project" value="TreeGrafter"/>
</dbReference>
<evidence type="ECO:0000313" key="2">
    <source>
        <dbReference type="Proteomes" id="UP001237642"/>
    </source>
</evidence>
<evidence type="ECO:0000313" key="1">
    <source>
        <dbReference type="EMBL" id="KAK1376629.1"/>
    </source>
</evidence>
<proteinExistence type="predicted"/>